<evidence type="ECO:0000256" key="1">
    <source>
        <dbReference type="SAM" id="Phobius"/>
    </source>
</evidence>
<dbReference type="EMBL" id="GGEC01041944">
    <property type="protein sequence ID" value="MBX22428.1"/>
    <property type="molecule type" value="Transcribed_RNA"/>
</dbReference>
<proteinExistence type="predicted"/>
<feature type="transmembrane region" description="Helical" evidence="1">
    <location>
        <begin position="41"/>
        <end position="60"/>
    </location>
</feature>
<name>A0A2P2LWU3_RHIMU</name>
<reference evidence="2" key="1">
    <citation type="submission" date="2018-02" db="EMBL/GenBank/DDBJ databases">
        <title>Rhizophora mucronata_Transcriptome.</title>
        <authorList>
            <person name="Meera S.P."/>
            <person name="Sreeshan A."/>
            <person name="Augustine A."/>
        </authorList>
    </citation>
    <scope>NUCLEOTIDE SEQUENCE</scope>
    <source>
        <tissue evidence="2">Leaf</tissue>
    </source>
</reference>
<accession>A0A2P2LWU3</accession>
<evidence type="ECO:0000313" key="2">
    <source>
        <dbReference type="EMBL" id="MBX22428.1"/>
    </source>
</evidence>
<sequence>MWIPLLSFFDRLLALSTAVSFVDIFQGSGFAMLFHQSVLPFVLGSLSVLPAPLFTVFPIGQNMLMHKFTSCWRKKIKHYRSMEEYFY</sequence>
<keyword evidence="1" id="KW-0812">Transmembrane</keyword>
<feature type="transmembrane region" description="Helical" evidence="1">
    <location>
        <begin position="12"/>
        <end position="35"/>
    </location>
</feature>
<keyword evidence="2" id="KW-0413">Isomerase</keyword>
<protein>
    <submittedName>
        <fullName evidence="2">DNA topoisomerase 2</fullName>
    </submittedName>
</protein>
<keyword evidence="1" id="KW-0472">Membrane</keyword>
<keyword evidence="1" id="KW-1133">Transmembrane helix</keyword>
<organism evidence="2">
    <name type="scientific">Rhizophora mucronata</name>
    <name type="common">Asiatic mangrove</name>
    <dbReference type="NCBI Taxonomy" id="61149"/>
    <lineage>
        <taxon>Eukaryota</taxon>
        <taxon>Viridiplantae</taxon>
        <taxon>Streptophyta</taxon>
        <taxon>Embryophyta</taxon>
        <taxon>Tracheophyta</taxon>
        <taxon>Spermatophyta</taxon>
        <taxon>Magnoliopsida</taxon>
        <taxon>eudicotyledons</taxon>
        <taxon>Gunneridae</taxon>
        <taxon>Pentapetalae</taxon>
        <taxon>rosids</taxon>
        <taxon>fabids</taxon>
        <taxon>Malpighiales</taxon>
        <taxon>Rhizophoraceae</taxon>
        <taxon>Rhizophora</taxon>
    </lineage>
</organism>
<dbReference type="AlphaFoldDB" id="A0A2P2LWU3"/>
<dbReference type="GO" id="GO:0016853">
    <property type="term" value="F:isomerase activity"/>
    <property type="evidence" value="ECO:0007669"/>
    <property type="project" value="UniProtKB-KW"/>
</dbReference>